<sequence>MRKESVMIKRLLKIFKRRKYVSDKQRKLVETDLKKELEENEKETTNQYKEYKRKNKEIQIFREILEENETLYTESEMNSLFHLIVGEIQKL</sequence>
<feature type="coiled-coil region" evidence="1">
    <location>
        <begin position="34"/>
        <end position="68"/>
    </location>
</feature>
<evidence type="ECO:0000256" key="1">
    <source>
        <dbReference type="SAM" id="Coils"/>
    </source>
</evidence>
<evidence type="ECO:0000313" key="2">
    <source>
        <dbReference type="EMBL" id="MBL0684323.1"/>
    </source>
</evidence>
<comment type="caution">
    <text evidence="2">The sequence shown here is derived from an EMBL/GenBank/DDBJ whole genome shotgun (WGS) entry which is preliminary data.</text>
</comment>
<organism evidence="2 3">
    <name type="scientific">Aquimarina mytili</name>
    <dbReference type="NCBI Taxonomy" id="874423"/>
    <lineage>
        <taxon>Bacteria</taxon>
        <taxon>Pseudomonadati</taxon>
        <taxon>Bacteroidota</taxon>
        <taxon>Flavobacteriia</taxon>
        <taxon>Flavobacteriales</taxon>
        <taxon>Flavobacteriaceae</taxon>
        <taxon>Aquimarina</taxon>
    </lineage>
</organism>
<dbReference type="EMBL" id="JAERQJ010000004">
    <property type="protein sequence ID" value="MBL0684323.1"/>
    <property type="molecule type" value="Genomic_DNA"/>
</dbReference>
<keyword evidence="1" id="KW-0175">Coiled coil</keyword>
<gene>
    <name evidence="2" type="ORF">JJQ60_12410</name>
</gene>
<accession>A0A936ZYK5</accession>
<reference evidence="2" key="1">
    <citation type="submission" date="2021-01" db="EMBL/GenBank/DDBJ databases">
        <authorList>
            <person name="Zhong Y.L."/>
        </authorList>
    </citation>
    <scope>NUCLEOTIDE SEQUENCE</scope>
    <source>
        <strain evidence="2">KCTC 23302</strain>
    </source>
</reference>
<proteinExistence type="predicted"/>
<protein>
    <submittedName>
        <fullName evidence="2">Uncharacterized protein</fullName>
    </submittedName>
</protein>
<dbReference type="AlphaFoldDB" id="A0A936ZYK5"/>
<evidence type="ECO:0000313" key="3">
    <source>
        <dbReference type="Proteomes" id="UP000651057"/>
    </source>
</evidence>
<dbReference type="Proteomes" id="UP000651057">
    <property type="component" value="Unassembled WGS sequence"/>
</dbReference>
<dbReference type="RefSeq" id="WP_201920282.1">
    <property type="nucleotide sequence ID" value="NZ_BAABAX010000003.1"/>
</dbReference>
<name>A0A936ZYK5_9FLAO</name>
<keyword evidence="3" id="KW-1185">Reference proteome</keyword>